<dbReference type="AlphaFoldDB" id="X1JXY8"/>
<dbReference type="PROSITE" id="PS51257">
    <property type="entry name" value="PROKAR_LIPOPROTEIN"/>
    <property type="match status" value="1"/>
</dbReference>
<evidence type="ECO:0000313" key="1">
    <source>
        <dbReference type="EMBL" id="GAH74678.1"/>
    </source>
</evidence>
<organism evidence="1">
    <name type="scientific">marine sediment metagenome</name>
    <dbReference type="NCBI Taxonomy" id="412755"/>
    <lineage>
        <taxon>unclassified sequences</taxon>
        <taxon>metagenomes</taxon>
        <taxon>ecological metagenomes</taxon>
    </lineage>
</organism>
<reference evidence="1" key="1">
    <citation type="journal article" date="2014" name="Front. Microbiol.">
        <title>High frequency of phylogenetically diverse reductive dehalogenase-homologous genes in deep subseafloor sedimentary metagenomes.</title>
        <authorList>
            <person name="Kawai M."/>
            <person name="Futagami T."/>
            <person name="Toyoda A."/>
            <person name="Takaki Y."/>
            <person name="Nishi S."/>
            <person name="Hori S."/>
            <person name="Arai W."/>
            <person name="Tsubouchi T."/>
            <person name="Morono Y."/>
            <person name="Uchiyama I."/>
            <person name="Ito T."/>
            <person name="Fujiyama A."/>
            <person name="Inagaki F."/>
            <person name="Takami H."/>
        </authorList>
    </citation>
    <scope>NUCLEOTIDE SEQUENCE</scope>
    <source>
        <strain evidence="1">Expedition CK06-06</strain>
    </source>
</reference>
<comment type="caution">
    <text evidence="1">The sequence shown here is derived from an EMBL/GenBank/DDBJ whole genome shotgun (WGS) entry which is preliminary data.</text>
</comment>
<proteinExistence type="predicted"/>
<name>X1JXY8_9ZZZZ</name>
<accession>X1JXY8</accession>
<evidence type="ECO:0008006" key="2">
    <source>
        <dbReference type="Google" id="ProtNLM"/>
    </source>
</evidence>
<gene>
    <name evidence="1" type="ORF">S03H2_51644</name>
</gene>
<dbReference type="EMBL" id="BARU01032774">
    <property type="protein sequence ID" value="GAH74678.1"/>
    <property type="molecule type" value="Genomic_DNA"/>
</dbReference>
<protein>
    <recommendedName>
        <fullName evidence="2">Lipoprotein</fullName>
    </recommendedName>
</protein>
<sequence>MRRDWTIAIALSSLCVLGGCGGNGEVVSDESGKPRPVLKELAARPDPPILDLPVPLGFDLDDGASRSADSGVARFVDHVYKGRADKFAIARFYKKSLPPNEWMLIMETFSVGELKLEFERPGERLFIFITNGGWLSSTRIKLQLWTSELTNQPSGKETDRPGTK</sequence>